<dbReference type="InterPro" id="IPR036955">
    <property type="entry name" value="AP2/ERF_dom_sf"/>
</dbReference>
<evidence type="ECO:0000256" key="8">
    <source>
        <dbReference type="ARBA" id="ARBA00023015"/>
    </source>
</evidence>
<evidence type="ECO:0000313" key="15">
    <source>
        <dbReference type="Proteomes" id="UP000501690"/>
    </source>
</evidence>
<dbReference type="PROSITE" id="PS51032">
    <property type="entry name" value="AP2_ERF"/>
    <property type="match status" value="1"/>
</dbReference>
<dbReference type="InterPro" id="IPR016177">
    <property type="entry name" value="DNA-bd_dom_sf"/>
</dbReference>
<comment type="subcellular location">
    <subcellularLocation>
        <location evidence="1">Nucleus</location>
    </subcellularLocation>
</comment>
<keyword evidence="3 14" id="KW-0240">DNA-directed RNA polymerase</keyword>
<protein>
    <recommendedName>
        <fullName evidence="2">DNA-directed RNA polymerase</fullName>
        <ecNumber evidence="2">2.7.7.6</ecNumber>
    </recommendedName>
</protein>
<organism evidence="14 15">
    <name type="scientific">Vigna unguiculata</name>
    <name type="common">Cowpea</name>
    <dbReference type="NCBI Taxonomy" id="3917"/>
    <lineage>
        <taxon>Eukaryota</taxon>
        <taxon>Viridiplantae</taxon>
        <taxon>Streptophyta</taxon>
        <taxon>Embryophyta</taxon>
        <taxon>Tracheophyta</taxon>
        <taxon>Spermatophyta</taxon>
        <taxon>Magnoliopsida</taxon>
        <taxon>eudicotyledons</taxon>
        <taxon>Gunneridae</taxon>
        <taxon>Pentapetalae</taxon>
        <taxon>rosids</taxon>
        <taxon>fabids</taxon>
        <taxon>Fabales</taxon>
        <taxon>Fabaceae</taxon>
        <taxon>Papilionoideae</taxon>
        <taxon>50 kb inversion clade</taxon>
        <taxon>NPAAA clade</taxon>
        <taxon>indigoferoid/millettioid clade</taxon>
        <taxon>Phaseoleae</taxon>
        <taxon>Vigna</taxon>
    </lineage>
</organism>
<dbReference type="EMBL" id="CP039353">
    <property type="protein sequence ID" value="QCE05229.1"/>
    <property type="molecule type" value="Genomic_DNA"/>
</dbReference>
<gene>
    <name evidence="14" type="ORF">DEO72_LG9g232</name>
</gene>
<evidence type="ECO:0000256" key="1">
    <source>
        <dbReference type="ARBA" id="ARBA00004123"/>
    </source>
</evidence>
<dbReference type="InterPro" id="IPR050254">
    <property type="entry name" value="RNA_pol_beta''_euk"/>
</dbReference>
<keyword evidence="6" id="KW-0548">Nucleotidyltransferase</keyword>
<dbReference type="Gene3D" id="3.30.730.10">
    <property type="entry name" value="AP2/ERF domain"/>
    <property type="match status" value="1"/>
</dbReference>
<proteinExistence type="predicted"/>
<dbReference type="Pfam" id="PF04998">
    <property type="entry name" value="RNA_pol_Rpb1_5"/>
    <property type="match status" value="1"/>
</dbReference>
<dbReference type="InterPro" id="IPR007081">
    <property type="entry name" value="RNA_pol_Rpb1_5"/>
</dbReference>
<evidence type="ECO:0000256" key="4">
    <source>
        <dbReference type="ARBA" id="ARBA00022640"/>
    </source>
</evidence>
<keyword evidence="7" id="KW-0862">Zinc</keyword>
<dbReference type="AlphaFoldDB" id="A0A4D6MYM4"/>
<dbReference type="PANTHER" id="PTHR34995">
    <property type="entry name" value="DNA-DIRECTED RNA POLYMERASE SUBUNIT BETA"/>
    <property type="match status" value="1"/>
</dbReference>
<keyword evidence="11" id="KW-0539">Nucleus</keyword>
<dbReference type="PANTHER" id="PTHR34995:SF1">
    <property type="entry name" value="DNA-DIRECTED RNA POLYMERASE SUBUNIT BETA"/>
    <property type="match status" value="1"/>
</dbReference>
<evidence type="ECO:0000256" key="11">
    <source>
        <dbReference type="ARBA" id="ARBA00023242"/>
    </source>
</evidence>
<accession>A0A4D6MYM4</accession>
<dbReference type="CDD" id="cd00018">
    <property type="entry name" value="AP2"/>
    <property type="match status" value="1"/>
</dbReference>
<dbReference type="GO" id="GO:0000428">
    <property type="term" value="C:DNA-directed RNA polymerase complex"/>
    <property type="evidence" value="ECO:0007669"/>
    <property type="project" value="UniProtKB-KW"/>
</dbReference>
<evidence type="ECO:0000256" key="3">
    <source>
        <dbReference type="ARBA" id="ARBA00022478"/>
    </source>
</evidence>
<dbReference type="SMART" id="SM00380">
    <property type="entry name" value="AP2"/>
    <property type="match status" value="1"/>
</dbReference>
<evidence type="ECO:0000256" key="7">
    <source>
        <dbReference type="ARBA" id="ARBA00022833"/>
    </source>
</evidence>
<keyword evidence="5" id="KW-0808">Transferase</keyword>
<feature type="compositionally biased region" description="Polar residues" evidence="12">
    <location>
        <begin position="1"/>
        <end position="11"/>
    </location>
</feature>
<dbReference type="InterPro" id="IPR001471">
    <property type="entry name" value="AP2/ERF_dom"/>
</dbReference>
<dbReference type="GO" id="GO:0006351">
    <property type="term" value="P:DNA-templated transcription"/>
    <property type="evidence" value="ECO:0007669"/>
    <property type="project" value="InterPro"/>
</dbReference>
<evidence type="ECO:0000259" key="13">
    <source>
        <dbReference type="PROSITE" id="PS51032"/>
    </source>
</evidence>
<keyword evidence="8" id="KW-0805">Transcription regulation</keyword>
<evidence type="ECO:0000313" key="14">
    <source>
        <dbReference type="EMBL" id="QCE05229.1"/>
    </source>
</evidence>
<dbReference type="GO" id="GO:0003899">
    <property type="term" value="F:DNA-directed RNA polymerase activity"/>
    <property type="evidence" value="ECO:0007669"/>
    <property type="project" value="UniProtKB-EC"/>
</dbReference>
<feature type="region of interest" description="Disordered" evidence="12">
    <location>
        <begin position="1"/>
        <end position="29"/>
    </location>
</feature>
<keyword evidence="9" id="KW-0238">DNA-binding</keyword>
<dbReference type="SUPFAM" id="SSF64484">
    <property type="entry name" value="beta and beta-prime subunits of DNA dependent RNA-polymerase"/>
    <property type="match status" value="1"/>
</dbReference>
<keyword evidence="10" id="KW-0804">Transcription</keyword>
<dbReference type="GO" id="GO:0003677">
    <property type="term" value="F:DNA binding"/>
    <property type="evidence" value="ECO:0007669"/>
    <property type="project" value="UniProtKB-KW"/>
</dbReference>
<name>A0A4D6MYM4_VIGUN</name>
<evidence type="ECO:0000256" key="10">
    <source>
        <dbReference type="ARBA" id="ARBA00023163"/>
    </source>
</evidence>
<keyword evidence="15" id="KW-1185">Reference proteome</keyword>
<dbReference type="GO" id="GO:0003700">
    <property type="term" value="F:DNA-binding transcription factor activity"/>
    <property type="evidence" value="ECO:0007669"/>
    <property type="project" value="InterPro"/>
</dbReference>
<dbReference type="SUPFAM" id="SSF54171">
    <property type="entry name" value="DNA-binding domain"/>
    <property type="match status" value="1"/>
</dbReference>
<feature type="region of interest" description="Disordered" evidence="12">
    <location>
        <begin position="284"/>
        <end position="305"/>
    </location>
</feature>
<reference evidence="14 15" key="1">
    <citation type="submission" date="2019-04" db="EMBL/GenBank/DDBJ databases">
        <title>An improved genome assembly and genetic linkage map for asparagus bean, Vigna unguiculata ssp. sesquipedialis.</title>
        <authorList>
            <person name="Xia Q."/>
            <person name="Zhang R."/>
            <person name="Dong Y."/>
        </authorList>
    </citation>
    <scope>NUCLEOTIDE SEQUENCE [LARGE SCALE GENOMIC DNA]</scope>
    <source>
        <tissue evidence="14">Leaf</tissue>
    </source>
</reference>
<dbReference type="GO" id="GO:0005634">
    <property type="term" value="C:nucleus"/>
    <property type="evidence" value="ECO:0007669"/>
    <property type="project" value="UniProtKB-SubCell"/>
</dbReference>
<evidence type="ECO:0000256" key="9">
    <source>
        <dbReference type="ARBA" id="ARBA00023125"/>
    </source>
</evidence>
<sequence length="466" mass="52261">MEPSKLISTTKRTQKSEPRYPKRGTSSRGLWNSSSVTLNFTKNEVLIPVQGTQFPSNLIAMENAQQQTRVVASETIEFGVKEQVKQKRYRKRNFKKTTSMYRGVTRCKGRFESFVWDKDLKTTGKRGKTGGFKDELEAARAHDLIAIKIWGKFAYTNFPVSFYVKEISEMQQMSLREYILTIRRNTSWICRLCYGQSPTQGHLVELGEAVGIIAGQSIGEPGTQLTLRTFHTGGVFTGGTAEQVRAPYNGKIKFNEDLVHPTRTRHGHPAFLCYIDFVVDGSSPEEQENNANGDALSNPKSSTMQSVFDEIGQQSQAAKTPQDQHENVEENKFVYDDHQFAWLDFDLSSSLWSYDSGSAQVQDHADALGNNNALNLESSTAGAGNGSVASSGSSSVEFHSIMEPNNILQFEGQNPHVASVHRYEPLQYGFATNTQNENVVVDNDWDITQYLNLDYSDMDDHETTDH</sequence>
<evidence type="ECO:0000256" key="6">
    <source>
        <dbReference type="ARBA" id="ARBA00022695"/>
    </source>
</evidence>
<dbReference type="EC" id="2.7.7.6" evidence="2"/>
<evidence type="ECO:0000256" key="2">
    <source>
        <dbReference type="ARBA" id="ARBA00012418"/>
    </source>
</evidence>
<evidence type="ECO:0000256" key="5">
    <source>
        <dbReference type="ARBA" id="ARBA00022679"/>
    </source>
</evidence>
<evidence type="ECO:0000256" key="12">
    <source>
        <dbReference type="SAM" id="MobiDB-lite"/>
    </source>
</evidence>
<keyword evidence="4" id="KW-0934">Plastid</keyword>
<dbReference type="Proteomes" id="UP000501690">
    <property type="component" value="Linkage Group LG9"/>
</dbReference>
<feature type="domain" description="AP2/ERF" evidence="13">
    <location>
        <begin position="100"/>
        <end position="159"/>
    </location>
</feature>